<evidence type="ECO:0000313" key="2">
    <source>
        <dbReference type="Proteomes" id="UP001066276"/>
    </source>
</evidence>
<protein>
    <submittedName>
        <fullName evidence="1">Uncharacterized protein</fullName>
    </submittedName>
</protein>
<dbReference type="EMBL" id="JANPWB010000007">
    <property type="protein sequence ID" value="KAJ1172380.1"/>
    <property type="molecule type" value="Genomic_DNA"/>
</dbReference>
<evidence type="ECO:0000313" key="1">
    <source>
        <dbReference type="EMBL" id="KAJ1172380.1"/>
    </source>
</evidence>
<accession>A0AAV7T866</accession>
<proteinExistence type="predicted"/>
<gene>
    <name evidence="1" type="ORF">NDU88_004227</name>
</gene>
<dbReference type="Proteomes" id="UP001066276">
    <property type="component" value="Chromosome 4_1"/>
</dbReference>
<name>A0AAV7T866_PLEWA</name>
<reference evidence="1" key="1">
    <citation type="journal article" date="2022" name="bioRxiv">
        <title>Sequencing and chromosome-scale assembly of the giantPleurodeles waltlgenome.</title>
        <authorList>
            <person name="Brown T."/>
            <person name="Elewa A."/>
            <person name="Iarovenko S."/>
            <person name="Subramanian E."/>
            <person name="Araus A.J."/>
            <person name="Petzold A."/>
            <person name="Susuki M."/>
            <person name="Suzuki K.-i.T."/>
            <person name="Hayashi T."/>
            <person name="Toyoda A."/>
            <person name="Oliveira C."/>
            <person name="Osipova E."/>
            <person name="Leigh N.D."/>
            <person name="Simon A."/>
            <person name="Yun M.H."/>
        </authorList>
    </citation>
    <scope>NUCLEOTIDE SEQUENCE</scope>
    <source>
        <strain evidence="1">20211129_DDA</strain>
        <tissue evidence="1">Liver</tissue>
    </source>
</reference>
<keyword evidence="2" id="KW-1185">Reference proteome</keyword>
<dbReference type="AlphaFoldDB" id="A0AAV7T866"/>
<organism evidence="1 2">
    <name type="scientific">Pleurodeles waltl</name>
    <name type="common">Iberian ribbed newt</name>
    <dbReference type="NCBI Taxonomy" id="8319"/>
    <lineage>
        <taxon>Eukaryota</taxon>
        <taxon>Metazoa</taxon>
        <taxon>Chordata</taxon>
        <taxon>Craniata</taxon>
        <taxon>Vertebrata</taxon>
        <taxon>Euteleostomi</taxon>
        <taxon>Amphibia</taxon>
        <taxon>Batrachia</taxon>
        <taxon>Caudata</taxon>
        <taxon>Salamandroidea</taxon>
        <taxon>Salamandridae</taxon>
        <taxon>Pleurodelinae</taxon>
        <taxon>Pleurodeles</taxon>
    </lineage>
</organism>
<comment type="caution">
    <text evidence="1">The sequence shown here is derived from an EMBL/GenBank/DDBJ whole genome shotgun (WGS) entry which is preliminary data.</text>
</comment>
<sequence>MWQGSLRAIHTYFFIKEAQKAFKFTATVGVQKIYTIDDTVDERSVDDRPSFVDDYSDGHVYGSSITDDRNLVSAVIYDDNVGEFEVWSIVGSHPEDHKEAVDG</sequence>